<dbReference type="Proteomes" id="UP000321225">
    <property type="component" value="Unassembled WGS sequence"/>
</dbReference>
<proteinExistence type="predicted"/>
<dbReference type="InterPro" id="IPR024705">
    <property type="entry name" value="Ssp411"/>
</dbReference>
<dbReference type="InterPro" id="IPR004879">
    <property type="entry name" value="Ssp411-like_TRX"/>
</dbReference>
<dbReference type="AlphaFoldDB" id="A0A511AJV7"/>
<dbReference type="PANTHER" id="PTHR42899">
    <property type="entry name" value="SPERMATOGENESIS-ASSOCIATED PROTEIN 20"/>
    <property type="match status" value="1"/>
</dbReference>
<comment type="caution">
    <text evidence="2">The sequence shown here is derived from an EMBL/GenBank/DDBJ whole genome shotgun (WGS) entry which is preliminary data.</text>
</comment>
<dbReference type="Gene3D" id="3.40.30.10">
    <property type="entry name" value="Glutaredoxin"/>
    <property type="match status" value="1"/>
</dbReference>
<evidence type="ECO:0000313" key="2">
    <source>
        <dbReference type="EMBL" id="GEK87101.1"/>
    </source>
</evidence>
<organism evidence="2 3">
    <name type="scientific">Microbacterium aerolatum</name>
    <dbReference type="NCBI Taxonomy" id="153731"/>
    <lineage>
        <taxon>Bacteria</taxon>
        <taxon>Bacillati</taxon>
        <taxon>Actinomycetota</taxon>
        <taxon>Actinomycetes</taxon>
        <taxon>Micrococcales</taxon>
        <taxon>Microbacteriaceae</taxon>
        <taxon>Microbacterium</taxon>
    </lineage>
</organism>
<dbReference type="CDD" id="cd02955">
    <property type="entry name" value="SSP411"/>
    <property type="match status" value="1"/>
</dbReference>
<dbReference type="PANTHER" id="PTHR42899:SF1">
    <property type="entry name" value="SPERMATOGENESIS-ASSOCIATED PROTEIN 20"/>
    <property type="match status" value="1"/>
</dbReference>
<dbReference type="GO" id="GO:0005975">
    <property type="term" value="P:carbohydrate metabolic process"/>
    <property type="evidence" value="ECO:0007669"/>
    <property type="project" value="InterPro"/>
</dbReference>
<evidence type="ECO:0000313" key="3">
    <source>
        <dbReference type="Proteomes" id="UP000321225"/>
    </source>
</evidence>
<dbReference type="EMBL" id="BJUW01000010">
    <property type="protein sequence ID" value="GEK87101.1"/>
    <property type="molecule type" value="Genomic_DNA"/>
</dbReference>
<dbReference type="InterPro" id="IPR008928">
    <property type="entry name" value="6-hairpin_glycosidase_sf"/>
</dbReference>
<dbReference type="SUPFAM" id="SSF52833">
    <property type="entry name" value="Thioredoxin-like"/>
    <property type="match status" value="1"/>
</dbReference>
<evidence type="ECO:0000259" key="1">
    <source>
        <dbReference type="Pfam" id="PF03190"/>
    </source>
</evidence>
<gene>
    <name evidence="2" type="ORF">MAE01_22770</name>
</gene>
<dbReference type="PIRSF" id="PIRSF006402">
    <property type="entry name" value="UCP006402_thioredoxin"/>
    <property type="match status" value="1"/>
</dbReference>
<reference evidence="2 3" key="1">
    <citation type="submission" date="2019-07" db="EMBL/GenBank/DDBJ databases">
        <title>Whole genome shotgun sequence of Microbacterium aerolatum NBRC 103071.</title>
        <authorList>
            <person name="Hosoyama A."/>
            <person name="Uohara A."/>
            <person name="Ohji S."/>
            <person name="Ichikawa N."/>
        </authorList>
    </citation>
    <scope>NUCLEOTIDE SEQUENCE [LARGE SCALE GENOMIC DNA]</scope>
    <source>
        <strain evidence="2 3">NBRC 103071</strain>
    </source>
</reference>
<sequence>MSGMTNRLAETLSPYLRAHADNPVDWWPWGADAFAEAQRRDVPLLISIGYSTCHWCHVMARESFSSPEIAAEINAKFVAVKVDREEHPDVDGAYMAAASAFTQNLGWPLTVFATPQGRTFYAGTYWPPEARGPMPGFPDVLAAVQEAWTMRREQAIESADAVAAALAQAAETTPSDLPTAASLAGAAEAIAAREDAMFGGFGGAPKFPVATTLGFLQQPAVRREAPDAAAASERALKAMAASDLRDADGGFFRYATQRDWTVPHYERMLTDNAQLLDVALRAGDEGTARGIADFLLDVLRRDGAGFGAAQDSESVIDGARSEGGYYLRPVPERAGLEPPVVDGKVITAWNGLAIAALARAGAALGEDSWVAAAAEAANFVLRVNRSQEGRLVRSSLDGQASAAVATLVDLGLLAAGLFALAVATGDATWAVEGRAILDDLIASGAEGDPVLAAHGVVAAPDQTDGDLPSGVSALAVAALTAWRLGAGESYRAAAEEQVRAHAASALQHPFGHGSLLGVAAGLAEPPRQVVVVTEDRASALAAASRRLDADVIAVVSPAQAQAFEDAGFELFAGKSAAAELAYDCRAFVCRLPVAAASELTRRR</sequence>
<accession>A0A511AJV7</accession>
<keyword evidence="3" id="KW-1185">Reference proteome</keyword>
<dbReference type="SUPFAM" id="SSF48208">
    <property type="entry name" value="Six-hairpin glycosidases"/>
    <property type="match status" value="1"/>
</dbReference>
<dbReference type="Pfam" id="PF03190">
    <property type="entry name" value="Thioredox_DsbH"/>
    <property type="match status" value="1"/>
</dbReference>
<name>A0A511AJV7_9MICO</name>
<protein>
    <recommendedName>
        <fullName evidence="1">Spermatogenesis-associated protein 20-like TRX domain-containing protein</fullName>
    </recommendedName>
</protein>
<dbReference type="InterPro" id="IPR036249">
    <property type="entry name" value="Thioredoxin-like_sf"/>
</dbReference>
<feature type="domain" description="Spermatogenesis-associated protein 20-like TRX" evidence="1">
    <location>
        <begin position="5"/>
        <end position="166"/>
    </location>
</feature>